<dbReference type="RefSeq" id="WP_120795594.1">
    <property type="nucleotide sequence ID" value="NZ_RBXL01000001.1"/>
</dbReference>
<name>A0A495V0G7_9GAMM</name>
<keyword evidence="10" id="KW-1185">Reference proteome</keyword>
<dbReference type="InterPro" id="IPR002523">
    <property type="entry name" value="MgTranspt_CorA/ZnTranspt_ZntB"/>
</dbReference>
<dbReference type="OrthoDB" id="9803416at2"/>
<dbReference type="NCBIfam" id="TIGR00383">
    <property type="entry name" value="corA"/>
    <property type="match status" value="1"/>
</dbReference>
<evidence type="ECO:0000256" key="7">
    <source>
        <dbReference type="ARBA" id="ARBA00023136"/>
    </source>
</evidence>
<dbReference type="PANTHER" id="PTHR46494">
    <property type="entry name" value="CORA FAMILY METAL ION TRANSPORTER (EUROFUNG)"/>
    <property type="match status" value="1"/>
</dbReference>
<feature type="transmembrane region" description="Helical" evidence="8">
    <location>
        <begin position="332"/>
        <end position="354"/>
    </location>
</feature>
<evidence type="ECO:0000313" key="10">
    <source>
        <dbReference type="Proteomes" id="UP000274556"/>
    </source>
</evidence>
<feature type="transmembrane region" description="Helical" evidence="8">
    <location>
        <begin position="300"/>
        <end position="320"/>
    </location>
</feature>
<comment type="caution">
    <text evidence="9">The sequence shown here is derived from an EMBL/GenBank/DDBJ whole genome shotgun (WGS) entry which is preliminary data.</text>
</comment>
<keyword evidence="6 8" id="KW-1133">Transmembrane helix</keyword>
<organism evidence="9 10">
    <name type="scientific">Thiocapsa rosea</name>
    <dbReference type="NCBI Taxonomy" id="69360"/>
    <lineage>
        <taxon>Bacteria</taxon>
        <taxon>Pseudomonadati</taxon>
        <taxon>Pseudomonadota</taxon>
        <taxon>Gammaproteobacteria</taxon>
        <taxon>Chromatiales</taxon>
        <taxon>Chromatiaceae</taxon>
        <taxon>Thiocapsa</taxon>
    </lineage>
</organism>
<evidence type="ECO:0000256" key="2">
    <source>
        <dbReference type="ARBA" id="ARBA00009765"/>
    </source>
</evidence>
<dbReference type="GO" id="GO:0015095">
    <property type="term" value="F:magnesium ion transmembrane transporter activity"/>
    <property type="evidence" value="ECO:0007669"/>
    <property type="project" value="UniProtKB-UniRule"/>
</dbReference>
<comment type="function">
    <text evidence="8">Mediates influx of magnesium ions.</text>
</comment>
<comment type="subcellular location">
    <subcellularLocation>
        <location evidence="1">Cell membrane</location>
        <topology evidence="1">Multi-pass membrane protein</topology>
    </subcellularLocation>
    <subcellularLocation>
        <location evidence="8">Membrane</location>
        <topology evidence="8">Multi-pass membrane protein</topology>
    </subcellularLocation>
</comment>
<dbReference type="Gene3D" id="1.20.58.340">
    <property type="entry name" value="Magnesium transport protein CorA, transmembrane region"/>
    <property type="match status" value="2"/>
</dbReference>
<dbReference type="PANTHER" id="PTHR46494:SF1">
    <property type="entry name" value="CORA FAMILY METAL ION TRANSPORTER (EUROFUNG)"/>
    <property type="match status" value="1"/>
</dbReference>
<dbReference type="Proteomes" id="UP000274556">
    <property type="component" value="Unassembled WGS sequence"/>
</dbReference>
<gene>
    <name evidence="8" type="primary">corA</name>
    <name evidence="9" type="ORF">BDD21_0248</name>
</gene>
<evidence type="ECO:0000313" key="9">
    <source>
        <dbReference type="EMBL" id="RKT42946.1"/>
    </source>
</evidence>
<keyword evidence="5 8" id="KW-0812">Transmembrane</keyword>
<evidence type="ECO:0000256" key="8">
    <source>
        <dbReference type="RuleBase" id="RU362010"/>
    </source>
</evidence>
<accession>A0A495V0G7</accession>
<dbReference type="GO" id="GO:0000287">
    <property type="term" value="F:magnesium ion binding"/>
    <property type="evidence" value="ECO:0007669"/>
    <property type="project" value="TreeGrafter"/>
</dbReference>
<reference evidence="9 10" key="1">
    <citation type="submission" date="2018-10" db="EMBL/GenBank/DDBJ databases">
        <title>Genomic Encyclopedia of Archaeal and Bacterial Type Strains, Phase II (KMG-II): from individual species to whole genera.</title>
        <authorList>
            <person name="Goeker M."/>
        </authorList>
    </citation>
    <scope>NUCLEOTIDE SEQUENCE [LARGE SCALE GENOMIC DNA]</scope>
    <source>
        <strain evidence="9 10">DSM 235</strain>
    </source>
</reference>
<evidence type="ECO:0000256" key="1">
    <source>
        <dbReference type="ARBA" id="ARBA00004651"/>
    </source>
</evidence>
<keyword evidence="8" id="KW-0460">Magnesium</keyword>
<dbReference type="SUPFAM" id="SSF144083">
    <property type="entry name" value="Magnesium transport protein CorA, transmembrane region"/>
    <property type="match status" value="1"/>
</dbReference>
<evidence type="ECO:0000256" key="5">
    <source>
        <dbReference type="ARBA" id="ARBA00022692"/>
    </source>
</evidence>
<protein>
    <recommendedName>
        <fullName evidence="8">Magnesium transport protein CorA</fullName>
    </recommendedName>
</protein>
<evidence type="ECO:0000256" key="3">
    <source>
        <dbReference type="ARBA" id="ARBA00022448"/>
    </source>
</evidence>
<dbReference type="SUPFAM" id="SSF143865">
    <property type="entry name" value="CorA soluble domain-like"/>
    <property type="match status" value="1"/>
</dbReference>
<sequence length="371" mass="42469">MARKKLLRKRPHRKIGAPPGTLVHVGEPSQEPITFDLVTYDAEHFSEVTFGIREVNRCCGFDKGRAVSWANINGIHAVGHIETIGACFGLHPLVLEDILNSDHRPKLEDYGDYLFLVMKIPFYDKADGFRVEQLSLILGPSFVLSFQEKSGPLFDGIRERLRSGQVHGRAMGPDYLAYMLIDAVVDRYFTTLESIGDDIEDLEQELFTAPGTKTLEAIHHFKRETIHLRKSVWPLREVIGGLQRGDSKLIGETTRVFLRDVYDHTVQVVDTVETFRDIISGMLDLYLSGISYRTNEVMKVLTITATIFIPLTFLAGIYGMNFEYMPELKWHWGYFGLLGLMLILALGMLVFFRIKRWFGLDHRLVQNRVFR</sequence>
<proteinExistence type="inferred from homology"/>
<dbReference type="EMBL" id="RBXL01000001">
    <property type="protein sequence ID" value="RKT42946.1"/>
    <property type="molecule type" value="Genomic_DNA"/>
</dbReference>
<keyword evidence="3 8" id="KW-0813">Transport</keyword>
<keyword evidence="8" id="KW-0406">Ion transport</keyword>
<dbReference type="Pfam" id="PF01544">
    <property type="entry name" value="CorA"/>
    <property type="match status" value="1"/>
</dbReference>
<dbReference type="InterPro" id="IPR045861">
    <property type="entry name" value="CorA_cytoplasmic_dom"/>
</dbReference>
<dbReference type="InterPro" id="IPR045863">
    <property type="entry name" value="CorA_TM1_TM2"/>
</dbReference>
<keyword evidence="4 8" id="KW-1003">Cell membrane</keyword>
<dbReference type="Gene3D" id="3.30.460.20">
    <property type="entry name" value="CorA soluble domain-like"/>
    <property type="match status" value="1"/>
</dbReference>
<dbReference type="CDD" id="cd12828">
    <property type="entry name" value="TmCorA-like_1"/>
    <property type="match status" value="1"/>
</dbReference>
<evidence type="ECO:0000256" key="4">
    <source>
        <dbReference type="ARBA" id="ARBA00022475"/>
    </source>
</evidence>
<dbReference type="GO" id="GO:0005886">
    <property type="term" value="C:plasma membrane"/>
    <property type="evidence" value="ECO:0007669"/>
    <property type="project" value="UniProtKB-SubCell"/>
</dbReference>
<dbReference type="FunFam" id="1.20.58.340:FF:000012">
    <property type="entry name" value="Magnesium transport protein CorA"/>
    <property type="match status" value="1"/>
</dbReference>
<dbReference type="GO" id="GO:0015087">
    <property type="term" value="F:cobalt ion transmembrane transporter activity"/>
    <property type="evidence" value="ECO:0007669"/>
    <property type="project" value="UniProtKB-UniRule"/>
</dbReference>
<evidence type="ECO:0000256" key="6">
    <source>
        <dbReference type="ARBA" id="ARBA00022989"/>
    </source>
</evidence>
<dbReference type="InterPro" id="IPR004488">
    <property type="entry name" value="Mg/Co-transport_prot_CorA"/>
</dbReference>
<comment type="similarity">
    <text evidence="2 8">Belongs to the CorA metal ion transporter (MIT) (TC 1.A.35) family.</text>
</comment>
<dbReference type="AlphaFoldDB" id="A0A495V0G7"/>
<dbReference type="GO" id="GO:0050897">
    <property type="term" value="F:cobalt ion binding"/>
    <property type="evidence" value="ECO:0007669"/>
    <property type="project" value="TreeGrafter"/>
</dbReference>
<keyword evidence="7 8" id="KW-0472">Membrane</keyword>